<organism evidence="1 2">
    <name type="scientific">Flavobacterium keumense</name>
    <dbReference type="NCBI Taxonomy" id="1306518"/>
    <lineage>
        <taxon>Bacteria</taxon>
        <taxon>Pseudomonadati</taxon>
        <taxon>Bacteroidota</taxon>
        <taxon>Flavobacteriia</taxon>
        <taxon>Flavobacteriales</taxon>
        <taxon>Flavobacteriaceae</taxon>
        <taxon>Flavobacterium</taxon>
    </lineage>
</organism>
<evidence type="ECO:0000313" key="1">
    <source>
        <dbReference type="EMBL" id="WGK94743.1"/>
    </source>
</evidence>
<name>A0ABY8N6G7_9FLAO</name>
<protein>
    <submittedName>
        <fullName evidence="1">Uncharacterized protein</fullName>
    </submittedName>
</protein>
<keyword evidence="2" id="KW-1185">Reference proteome</keyword>
<dbReference type="RefSeq" id="WP_264532541.1">
    <property type="nucleotide sequence ID" value="NZ_CP092332.1"/>
</dbReference>
<evidence type="ECO:0000313" key="2">
    <source>
        <dbReference type="Proteomes" id="UP001232117"/>
    </source>
</evidence>
<reference evidence="1 2" key="2">
    <citation type="submission" date="2023-06" db="EMBL/GenBank/DDBJ databases">
        <title>Complete Genome Sequence of Flavobacterium keumense K3R-10.</title>
        <authorList>
            <person name="Jeong H."/>
            <person name="Jhang S.Y."/>
            <person name="Kim J.N."/>
        </authorList>
    </citation>
    <scope>NUCLEOTIDE SEQUENCE [LARGE SCALE GENOMIC DNA]</scope>
    <source>
        <strain evidence="1 2">K3R-10</strain>
    </source>
</reference>
<sequence length="172" mass="20226">MDLIKLTKCSKSNVSKITSILEYNCIEAFITKKASSKIEIKVYRKDFVYAKLLTEKFLRQEELSYFEPIQNAERLRKMHHLISTQTTETPTLFANKLGLSQRQLNVFLQHLKNLNAKIGYDNEKNSYYYKKPFSLVFQFSLLSITDNDVVEIICTSEDELDMQFKKKIDFLL</sequence>
<gene>
    <name evidence="1" type="ORF">MG292_00520</name>
</gene>
<dbReference type="Proteomes" id="UP001232117">
    <property type="component" value="Chromosome"/>
</dbReference>
<dbReference type="EMBL" id="CP092332">
    <property type="protein sequence ID" value="WGK94743.1"/>
    <property type="molecule type" value="Genomic_DNA"/>
</dbReference>
<proteinExistence type="predicted"/>
<reference evidence="1 2" key="1">
    <citation type="submission" date="2022-02" db="EMBL/GenBank/DDBJ databases">
        <authorList>
            <person name="Cha I.-T."/>
            <person name="Lee K.-E."/>
            <person name="Park S.-J."/>
        </authorList>
    </citation>
    <scope>NUCLEOTIDE SEQUENCE [LARGE SCALE GENOMIC DNA]</scope>
    <source>
        <strain evidence="1 2">K3R-10</strain>
    </source>
</reference>
<accession>A0ABY8N6G7</accession>